<evidence type="ECO:0000313" key="4">
    <source>
        <dbReference type="Proteomes" id="UP000291116"/>
    </source>
</evidence>
<gene>
    <name evidence="3" type="ORF">PSNMU_V1.4_AUG-EV-PASAV3_0021660</name>
</gene>
<keyword evidence="1" id="KW-0175">Coiled coil</keyword>
<dbReference type="AlphaFoldDB" id="A0A448Z0F1"/>
<sequence length="353" mass="41429">MNPNIILFAWAASLEKKKQLLLEMEEELEQAKIPGEILIPANVKGQPFTKREVLSLMKSIEKVVPIESEQWNEVLATHCKKYPGRTTKSFQRKLKDLQEKSISSDDPNCPKEVKMARRIQSMIAEKQNEERDREVEQVKKRYRREMEHPDCPEDVRMAKETWILIEEKKKRLRLQQQQKEKREKVVDDAAITSVPTLGGRSRNQDLTVEHTTTATRPDAEPRTSTKRSYSSMSSTSNDSISMIEMKKKELDRRMAEYNNELFRMMIEHNKERDRRKAQREAQREAKMKALIRKFKAEWVGSAEDFNLILLFFEFVSLLSGIPLPKEYRLNASDRKKASERLATLIKEFIQKIC</sequence>
<feature type="compositionally biased region" description="Polar residues" evidence="2">
    <location>
        <begin position="204"/>
        <end position="215"/>
    </location>
</feature>
<dbReference type="Proteomes" id="UP000291116">
    <property type="component" value="Unassembled WGS sequence"/>
</dbReference>
<evidence type="ECO:0000256" key="1">
    <source>
        <dbReference type="SAM" id="Coils"/>
    </source>
</evidence>
<proteinExistence type="predicted"/>
<keyword evidence="4" id="KW-1185">Reference proteome</keyword>
<feature type="compositionally biased region" description="Low complexity" evidence="2">
    <location>
        <begin position="226"/>
        <end position="238"/>
    </location>
</feature>
<accession>A0A448Z0F1</accession>
<feature type="coiled-coil region" evidence="1">
    <location>
        <begin position="240"/>
        <end position="267"/>
    </location>
</feature>
<dbReference type="EMBL" id="CAACVS010000060">
    <property type="protein sequence ID" value="VEU35518.1"/>
    <property type="molecule type" value="Genomic_DNA"/>
</dbReference>
<organism evidence="3 4">
    <name type="scientific">Pseudo-nitzschia multistriata</name>
    <dbReference type="NCBI Taxonomy" id="183589"/>
    <lineage>
        <taxon>Eukaryota</taxon>
        <taxon>Sar</taxon>
        <taxon>Stramenopiles</taxon>
        <taxon>Ochrophyta</taxon>
        <taxon>Bacillariophyta</taxon>
        <taxon>Bacillariophyceae</taxon>
        <taxon>Bacillariophycidae</taxon>
        <taxon>Bacillariales</taxon>
        <taxon>Bacillariaceae</taxon>
        <taxon>Pseudo-nitzschia</taxon>
    </lineage>
</organism>
<feature type="region of interest" description="Disordered" evidence="2">
    <location>
        <begin position="195"/>
        <end position="238"/>
    </location>
</feature>
<reference evidence="3 4" key="1">
    <citation type="submission" date="2019-01" db="EMBL/GenBank/DDBJ databases">
        <authorList>
            <person name="Ferrante I. M."/>
        </authorList>
    </citation>
    <scope>NUCLEOTIDE SEQUENCE [LARGE SCALE GENOMIC DNA]</scope>
    <source>
        <strain evidence="3 4">B856</strain>
    </source>
</reference>
<evidence type="ECO:0000256" key="2">
    <source>
        <dbReference type="SAM" id="MobiDB-lite"/>
    </source>
</evidence>
<name>A0A448Z0F1_9STRA</name>
<evidence type="ECO:0000313" key="3">
    <source>
        <dbReference type="EMBL" id="VEU35518.1"/>
    </source>
</evidence>
<protein>
    <submittedName>
        <fullName evidence="3">Uncharacterized protein</fullName>
    </submittedName>
</protein>
<dbReference type="OrthoDB" id="99432at2759"/>